<dbReference type="SMART" id="SM00248">
    <property type="entry name" value="ANK"/>
    <property type="match status" value="6"/>
</dbReference>
<dbReference type="GO" id="GO:0000976">
    <property type="term" value="F:transcription cis-regulatory region binding"/>
    <property type="evidence" value="ECO:0000318"/>
    <property type="project" value="GO_Central"/>
</dbReference>
<dbReference type="RefSeq" id="XP_001315185.1">
    <property type="nucleotide sequence ID" value="XM_001315150.1"/>
</dbReference>
<dbReference type="VEuPathDB" id="TrichDB:TVAGG3_1021870"/>
<dbReference type="Proteomes" id="UP000001542">
    <property type="component" value="Unassembled WGS sequence"/>
</dbReference>
<proteinExistence type="predicted"/>
<feature type="repeat" description="ANK" evidence="3">
    <location>
        <begin position="172"/>
        <end position="204"/>
    </location>
</feature>
<evidence type="ECO:0000313" key="5">
    <source>
        <dbReference type="Proteomes" id="UP000001542"/>
    </source>
</evidence>
<reference evidence="4" key="1">
    <citation type="submission" date="2006-10" db="EMBL/GenBank/DDBJ databases">
        <authorList>
            <person name="Amadeo P."/>
            <person name="Zhao Q."/>
            <person name="Wortman J."/>
            <person name="Fraser-Liggett C."/>
            <person name="Carlton J."/>
        </authorList>
    </citation>
    <scope>NUCLEOTIDE SEQUENCE</scope>
    <source>
        <strain evidence="4">G3</strain>
    </source>
</reference>
<dbReference type="KEGG" id="tva:4760802"/>
<sequence>MFSMNIDDTVKRFPEFLELDDVMSFLTFDELYSSIKRIDFNNQLATKLISKVFNECTRTEKIMLLDIMKLSPDNDYISNFNLFELILTSLEIPILTTLFRSIKTLFNDKKQEPQEQIPVKSKKLSIQTDIPSGHAHIIETQFLTKLKEGDETGVRQILGTYPDINLYCETNDFFNPMMVACASGNLNIVKLLYNHGCDINKTSSKGLFPLQAAIQNDQLEVVKFLFSVNVIIPKTDQRDITEIAAIFSSVNCIKYLLDEIHINFNAHLYYTAACYSNIEFLNFLYDRFSYMQQINVALALAAASTGNNDALNFFYDSKGVDIDAIDLRGRTSLMYAIKENRIKTAKLLVDKGCNVNIRTFKNKDALHYTVKKGDVKFFEYLITHGATIDDLNKLISVAERCNNTEMKAFLRANNY</sequence>
<evidence type="ECO:0000256" key="3">
    <source>
        <dbReference type="PROSITE-ProRule" id="PRU00023"/>
    </source>
</evidence>
<dbReference type="InParanoid" id="A2EWK8"/>
<reference evidence="4" key="2">
    <citation type="journal article" date="2007" name="Science">
        <title>Draft genome sequence of the sexually transmitted pathogen Trichomonas vaginalis.</title>
        <authorList>
            <person name="Carlton J.M."/>
            <person name="Hirt R.P."/>
            <person name="Silva J.C."/>
            <person name="Delcher A.L."/>
            <person name="Schatz M."/>
            <person name="Zhao Q."/>
            <person name="Wortman J.R."/>
            <person name="Bidwell S.L."/>
            <person name="Alsmark U.C.M."/>
            <person name="Besteiro S."/>
            <person name="Sicheritz-Ponten T."/>
            <person name="Noel C.J."/>
            <person name="Dacks J.B."/>
            <person name="Foster P.G."/>
            <person name="Simillion C."/>
            <person name="Van de Peer Y."/>
            <person name="Miranda-Saavedra D."/>
            <person name="Barton G.J."/>
            <person name="Westrop G.D."/>
            <person name="Mueller S."/>
            <person name="Dessi D."/>
            <person name="Fiori P.L."/>
            <person name="Ren Q."/>
            <person name="Paulsen I."/>
            <person name="Zhang H."/>
            <person name="Bastida-Corcuera F.D."/>
            <person name="Simoes-Barbosa A."/>
            <person name="Brown M.T."/>
            <person name="Hayes R.D."/>
            <person name="Mukherjee M."/>
            <person name="Okumura C.Y."/>
            <person name="Schneider R."/>
            <person name="Smith A.J."/>
            <person name="Vanacova S."/>
            <person name="Villalvazo M."/>
            <person name="Haas B.J."/>
            <person name="Pertea M."/>
            <person name="Feldblyum T.V."/>
            <person name="Utterback T.R."/>
            <person name="Shu C.L."/>
            <person name="Osoegawa K."/>
            <person name="de Jong P.J."/>
            <person name="Hrdy I."/>
            <person name="Horvathova L."/>
            <person name="Zubacova Z."/>
            <person name="Dolezal P."/>
            <person name="Malik S.B."/>
            <person name="Logsdon J.M. Jr."/>
            <person name="Henze K."/>
            <person name="Gupta A."/>
            <person name="Wang C.C."/>
            <person name="Dunne R.L."/>
            <person name="Upcroft J.A."/>
            <person name="Upcroft P."/>
            <person name="White O."/>
            <person name="Salzberg S.L."/>
            <person name="Tang P."/>
            <person name="Chiu C.-H."/>
            <person name="Lee Y.-S."/>
            <person name="Embley T.M."/>
            <person name="Coombs G.H."/>
            <person name="Mottram J.C."/>
            <person name="Tachezy J."/>
            <person name="Fraser-Liggett C.M."/>
            <person name="Johnson P.J."/>
        </authorList>
    </citation>
    <scope>NUCLEOTIDE SEQUENCE [LARGE SCALE GENOMIC DNA]</scope>
    <source>
        <strain evidence="4">G3</strain>
    </source>
</reference>
<dbReference type="PROSITE" id="PS50297">
    <property type="entry name" value="ANK_REP_REGION"/>
    <property type="match status" value="3"/>
</dbReference>
<accession>A2EWK8</accession>
<dbReference type="eggNOG" id="KOG0504">
    <property type="taxonomic scope" value="Eukaryota"/>
</dbReference>
<dbReference type="InterPro" id="IPR036770">
    <property type="entry name" value="Ankyrin_rpt-contain_sf"/>
</dbReference>
<keyword evidence="1" id="KW-0677">Repeat</keyword>
<gene>
    <name evidence="4" type="ORF">TVAG_337620</name>
</gene>
<name>A2EWK8_TRIV3</name>
<feature type="repeat" description="ANK" evidence="3">
    <location>
        <begin position="361"/>
        <end position="393"/>
    </location>
</feature>
<evidence type="ECO:0000256" key="2">
    <source>
        <dbReference type="ARBA" id="ARBA00023043"/>
    </source>
</evidence>
<dbReference type="STRING" id="5722.A2EWK8"/>
<dbReference type="PANTHER" id="PTHR24198">
    <property type="entry name" value="ANKYRIN REPEAT AND PROTEIN KINASE DOMAIN-CONTAINING PROTEIN"/>
    <property type="match status" value="1"/>
</dbReference>
<dbReference type="GO" id="GO:0005634">
    <property type="term" value="C:nucleus"/>
    <property type="evidence" value="ECO:0000318"/>
    <property type="project" value="GO_Central"/>
</dbReference>
<dbReference type="InterPro" id="IPR002110">
    <property type="entry name" value="Ankyrin_rpt"/>
</dbReference>
<keyword evidence="2 3" id="KW-0040">ANK repeat</keyword>
<dbReference type="SUPFAM" id="SSF48403">
    <property type="entry name" value="Ankyrin repeat"/>
    <property type="match status" value="1"/>
</dbReference>
<dbReference type="PROSITE" id="PS50088">
    <property type="entry name" value="ANK_REPEAT"/>
    <property type="match status" value="3"/>
</dbReference>
<dbReference type="EMBL" id="DS113519">
    <property type="protein sequence ID" value="EAY02962.1"/>
    <property type="molecule type" value="Genomic_DNA"/>
</dbReference>
<dbReference type="AlphaFoldDB" id="A2EWK8"/>
<feature type="repeat" description="ANK" evidence="3">
    <location>
        <begin position="328"/>
        <end position="360"/>
    </location>
</feature>
<dbReference type="GO" id="GO:0045944">
    <property type="term" value="P:positive regulation of transcription by RNA polymerase II"/>
    <property type="evidence" value="ECO:0000318"/>
    <property type="project" value="GO_Central"/>
</dbReference>
<dbReference type="SMR" id="A2EWK8"/>
<keyword evidence="5" id="KW-1185">Reference proteome</keyword>
<evidence type="ECO:0000256" key="1">
    <source>
        <dbReference type="ARBA" id="ARBA00022737"/>
    </source>
</evidence>
<evidence type="ECO:0000313" key="4">
    <source>
        <dbReference type="EMBL" id="EAY02962.1"/>
    </source>
</evidence>
<protein>
    <submittedName>
        <fullName evidence="4">Uncharacterized protein</fullName>
    </submittedName>
</protein>
<dbReference type="Pfam" id="PF12796">
    <property type="entry name" value="Ank_2"/>
    <property type="match status" value="2"/>
</dbReference>
<dbReference type="PANTHER" id="PTHR24198:SF165">
    <property type="entry name" value="ANKYRIN REPEAT-CONTAINING PROTEIN-RELATED"/>
    <property type="match status" value="1"/>
</dbReference>
<organism evidence="4 5">
    <name type="scientific">Trichomonas vaginalis (strain ATCC PRA-98 / G3)</name>
    <dbReference type="NCBI Taxonomy" id="412133"/>
    <lineage>
        <taxon>Eukaryota</taxon>
        <taxon>Metamonada</taxon>
        <taxon>Parabasalia</taxon>
        <taxon>Trichomonadida</taxon>
        <taxon>Trichomonadidae</taxon>
        <taxon>Trichomonas</taxon>
    </lineage>
</organism>
<dbReference type="VEuPathDB" id="TrichDB:TVAG_337620"/>
<dbReference type="Gene3D" id="1.25.40.20">
    <property type="entry name" value="Ankyrin repeat-containing domain"/>
    <property type="match status" value="2"/>
</dbReference>